<organism evidence="11 12">
    <name type="scientific">Candidatus Methylopumilus rimovensis</name>
    <dbReference type="NCBI Taxonomy" id="2588535"/>
    <lineage>
        <taxon>Bacteria</taxon>
        <taxon>Pseudomonadati</taxon>
        <taxon>Pseudomonadota</taxon>
        <taxon>Betaproteobacteria</taxon>
        <taxon>Nitrosomonadales</taxon>
        <taxon>Methylophilaceae</taxon>
        <taxon>Candidatus Methylopumilus</taxon>
    </lineage>
</organism>
<name>A0AAE6FTI8_9PROT</name>
<proteinExistence type="predicted"/>
<dbReference type="Gene3D" id="3.30.9.10">
    <property type="entry name" value="D-Amino Acid Oxidase, subunit A, domain 2"/>
    <property type="match status" value="1"/>
</dbReference>
<evidence type="ECO:0000256" key="6">
    <source>
        <dbReference type="ARBA" id="ARBA00022694"/>
    </source>
</evidence>
<keyword evidence="5" id="KW-0949">S-adenosyl-L-methionine</keyword>
<dbReference type="Proteomes" id="UP000312102">
    <property type="component" value="Chromosome"/>
</dbReference>
<evidence type="ECO:0000256" key="9">
    <source>
        <dbReference type="ARBA" id="ARBA00023268"/>
    </source>
</evidence>
<evidence type="ECO:0000259" key="10">
    <source>
        <dbReference type="Pfam" id="PF01266"/>
    </source>
</evidence>
<evidence type="ECO:0000256" key="5">
    <source>
        <dbReference type="ARBA" id="ARBA00022691"/>
    </source>
</evidence>
<dbReference type="GO" id="GO:0005737">
    <property type="term" value="C:cytoplasm"/>
    <property type="evidence" value="ECO:0007669"/>
    <property type="project" value="TreeGrafter"/>
</dbReference>
<dbReference type="KEGG" id="mrk:FIT61_03205"/>
<evidence type="ECO:0000256" key="2">
    <source>
        <dbReference type="ARBA" id="ARBA00022603"/>
    </source>
</evidence>
<dbReference type="PANTHER" id="PTHR13847">
    <property type="entry name" value="SARCOSINE DEHYDROGENASE-RELATED"/>
    <property type="match status" value="1"/>
</dbReference>
<keyword evidence="1" id="KW-0963">Cytoplasm</keyword>
<evidence type="ECO:0000313" key="12">
    <source>
        <dbReference type="Proteomes" id="UP000312102"/>
    </source>
</evidence>
<keyword evidence="6" id="KW-0819">tRNA processing</keyword>
<dbReference type="GO" id="GO:0008033">
    <property type="term" value="P:tRNA processing"/>
    <property type="evidence" value="ECO:0007669"/>
    <property type="project" value="UniProtKB-KW"/>
</dbReference>
<keyword evidence="3" id="KW-0285">Flavoprotein</keyword>
<dbReference type="Gene3D" id="3.50.50.60">
    <property type="entry name" value="FAD/NAD(P)-binding domain"/>
    <property type="match status" value="1"/>
</dbReference>
<keyword evidence="4 11" id="KW-0808">Transferase</keyword>
<dbReference type="EMBL" id="CP040986">
    <property type="protein sequence ID" value="QDD13463.1"/>
    <property type="molecule type" value="Genomic_DNA"/>
</dbReference>
<dbReference type="RefSeq" id="WP_139883223.1">
    <property type="nucleotide sequence ID" value="NZ_CP040986.1"/>
</dbReference>
<dbReference type="AlphaFoldDB" id="A0AAE6FTI8"/>
<keyword evidence="12" id="KW-1185">Reference proteome</keyword>
<sequence length="400" mass="45451">MQKNILIIGAGIAGCSLAHFLANSGWNVTLLESEDDIAQGGSGNPVAAIYPKFMLNDEAYNDFMLKSFRFTTGWIRRLGLNEGDYRFDGAIEILEEAYAQKLEINLSRKITNKENFFSLINESILNKYLIESNSSGLFFHQGGWVNPIALCSHLINHSNIKIVTHQKIKSIEKSTDQWTLKTESQKTFNSSHVAICNASSVSQFDLTQHLHTDAFRGQVNWINSTTLQMPPIVTCDEGYLAPLIQDKHIFGATYAMNDFNKDLRKSDTKKNIASIKKIHREFYNHCEAQESIHGRVAWRASTKDRKPYVGRVFDNQLLGKMRVRELARADQLPWLKDLYIASGFGSRGFTFAPYCSSVLANLINDNLSQEDKKTLNYTNPERYRLKKMSLKKVASQIFKV</sequence>
<dbReference type="EC" id="2.1.1.61" evidence="11"/>
<keyword evidence="8" id="KW-0560">Oxidoreductase</keyword>
<dbReference type="InterPro" id="IPR017610">
    <property type="entry name" value="tRNA_S-uridine_synth_MnmC_C"/>
</dbReference>
<evidence type="ECO:0000256" key="7">
    <source>
        <dbReference type="ARBA" id="ARBA00022827"/>
    </source>
</evidence>
<evidence type="ECO:0000256" key="4">
    <source>
        <dbReference type="ARBA" id="ARBA00022679"/>
    </source>
</evidence>
<dbReference type="PANTHER" id="PTHR13847:SF283">
    <property type="entry name" value="TRNA 5-METHYLAMINOMETHYL-2-THIOURIDINE BIOSYNTHESIS BIFUNCTIONAL PROTEIN MNMC"/>
    <property type="match status" value="1"/>
</dbReference>
<dbReference type="GO" id="GO:0032259">
    <property type="term" value="P:methylation"/>
    <property type="evidence" value="ECO:0007669"/>
    <property type="project" value="UniProtKB-KW"/>
</dbReference>
<keyword evidence="7" id="KW-0274">FAD</keyword>
<feature type="domain" description="FAD dependent oxidoreductase" evidence="10">
    <location>
        <begin position="5"/>
        <end position="362"/>
    </location>
</feature>
<evidence type="ECO:0000256" key="3">
    <source>
        <dbReference type="ARBA" id="ARBA00022630"/>
    </source>
</evidence>
<reference evidence="11 12" key="1">
    <citation type="journal article" date="2019" name="ISME J.">
        <title>Evolution in action: habitat transition from sediment to the pelagial leads to genome streamlining in Methylophilaceae.</title>
        <authorList>
            <person name="Salcher M."/>
            <person name="Schaefle D."/>
            <person name="Kaspar M."/>
            <person name="Neuenschwander S.M."/>
            <person name="Ghai R."/>
        </authorList>
    </citation>
    <scope>NUCLEOTIDE SEQUENCE [LARGE SCALE GENOMIC DNA]</scope>
    <source>
        <strain evidence="11 12">MMS-RI-1</strain>
    </source>
</reference>
<dbReference type="InterPro" id="IPR036188">
    <property type="entry name" value="FAD/NAD-bd_sf"/>
</dbReference>
<dbReference type="InterPro" id="IPR006076">
    <property type="entry name" value="FAD-dep_OxRdtase"/>
</dbReference>
<evidence type="ECO:0000256" key="1">
    <source>
        <dbReference type="ARBA" id="ARBA00022490"/>
    </source>
</evidence>
<evidence type="ECO:0000313" key="11">
    <source>
        <dbReference type="EMBL" id="QDD13463.1"/>
    </source>
</evidence>
<keyword evidence="2 11" id="KW-0489">Methyltransferase</keyword>
<keyword evidence="9" id="KW-0511">Multifunctional enzyme</keyword>
<dbReference type="GO" id="GO:0016645">
    <property type="term" value="F:oxidoreductase activity, acting on the CH-NH group of donors"/>
    <property type="evidence" value="ECO:0007669"/>
    <property type="project" value="InterPro"/>
</dbReference>
<dbReference type="PROSITE" id="PS51257">
    <property type="entry name" value="PROKAR_LIPOPROTEIN"/>
    <property type="match status" value="1"/>
</dbReference>
<gene>
    <name evidence="11" type="primary">mnmC</name>
    <name evidence="11" type="ORF">FIT61_03205</name>
</gene>
<dbReference type="NCBIfam" id="TIGR03197">
    <property type="entry name" value="MnmC_Cterm"/>
    <property type="match status" value="1"/>
</dbReference>
<protein>
    <submittedName>
        <fullName evidence="11">FAD-dependent 5-carboxymethylaminomethyl-2-thiouridine(34) oxidoreductase MnmC</fullName>
        <ecNumber evidence="11">2.1.1.61</ecNumber>
    </submittedName>
</protein>
<dbReference type="SUPFAM" id="SSF51905">
    <property type="entry name" value="FAD/NAD(P)-binding domain"/>
    <property type="match status" value="1"/>
</dbReference>
<dbReference type="GO" id="GO:0004808">
    <property type="term" value="F:tRNA (5-methylaminomethyl-2-thiouridylate)(34)-methyltransferase activity"/>
    <property type="evidence" value="ECO:0007669"/>
    <property type="project" value="UniProtKB-EC"/>
</dbReference>
<evidence type="ECO:0000256" key="8">
    <source>
        <dbReference type="ARBA" id="ARBA00023002"/>
    </source>
</evidence>
<accession>A0AAE6FTI8</accession>
<dbReference type="Pfam" id="PF01266">
    <property type="entry name" value="DAO"/>
    <property type="match status" value="1"/>
</dbReference>